<proteinExistence type="predicted"/>
<reference evidence="3" key="2">
    <citation type="submission" date="2025-08" db="UniProtKB">
        <authorList>
            <consortium name="RefSeq"/>
        </authorList>
    </citation>
    <scope>IDENTIFICATION</scope>
    <source>
        <tissue evidence="3">Leaf</tissue>
    </source>
</reference>
<feature type="compositionally biased region" description="Basic and acidic residues" evidence="1">
    <location>
        <begin position="156"/>
        <end position="169"/>
    </location>
</feature>
<evidence type="ECO:0000256" key="1">
    <source>
        <dbReference type="SAM" id="MobiDB-lite"/>
    </source>
</evidence>
<feature type="compositionally biased region" description="Polar residues" evidence="1">
    <location>
        <begin position="141"/>
        <end position="152"/>
    </location>
</feature>
<gene>
    <name evidence="3" type="primary">LOC104215526</name>
</gene>
<feature type="region of interest" description="Disordered" evidence="1">
    <location>
        <begin position="141"/>
        <end position="181"/>
    </location>
</feature>
<name>A0A1U7V655_NICSY</name>
<reference evidence="2" key="1">
    <citation type="journal article" date="2013" name="Genome Biol.">
        <title>Reference genomes and transcriptomes of Nicotiana sylvestris and Nicotiana tomentosiformis.</title>
        <authorList>
            <person name="Sierro N."/>
            <person name="Battey J.N."/>
            <person name="Ouadi S."/>
            <person name="Bovet L."/>
            <person name="Goepfert S."/>
            <person name="Bakaher N."/>
            <person name="Peitsch M.C."/>
            <person name="Ivanov N.V."/>
        </authorList>
    </citation>
    <scope>NUCLEOTIDE SEQUENCE [LARGE SCALE GENOMIC DNA]</scope>
</reference>
<organism evidence="2 3">
    <name type="scientific">Nicotiana sylvestris</name>
    <name type="common">Wood tobacco</name>
    <name type="synonym">South American tobacco</name>
    <dbReference type="NCBI Taxonomy" id="4096"/>
    <lineage>
        <taxon>Eukaryota</taxon>
        <taxon>Viridiplantae</taxon>
        <taxon>Streptophyta</taxon>
        <taxon>Embryophyta</taxon>
        <taxon>Tracheophyta</taxon>
        <taxon>Spermatophyta</taxon>
        <taxon>Magnoliopsida</taxon>
        <taxon>eudicotyledons</taxon>
        <taxon>Gunneridae</taxon>
        <taxon>Pentapetalae</taxon>
        <taxon>asterids</taxon>
        <taxon>lamiids</taxon>
        <taxon>Solanales</taxon>
        <taxon>Solanaceae</taxon>
        <taxon>Nicotianoideae</taxon>
        <taxon>Nicotianeae</taxon>
        <taxon>Nicotiana</taxon>
    </lineage>
</organism>
<sequence>MGEFNFFLELQIKQTPSGTMLHQQKYINEILKKFNIDSSKSIYIPIAIARKLDLDKEGKNMEQDCTKEFSCLQEKQFKNSSLPWFLPSVLGNKEAKLSALSTVEAEYVAMTSCCARLLWIRQQLRDYALLQTRLRNCKGVSSLTQDDGTNNEGEWEQEKEHNSEEKKSEDEEESEKENRVQ</sequence>
<dbReference type="Proteomes" id="UP000189701">
    <property type="component" value="Unplaced"/>
</dbReference>
<dbReference type="eggNOG" id="KOG0017">
    <property type="taxonomic scope" value="Eukaryota"/>
</dbReference>
<evidence type="ECO:0000313" key="3">
    <source>
        <dbReference type="RefSeq" id="XP_009763647.1"/>
    </source>
</evidence>
<protein>
    <submittedName>
        <fullName evidence="3">Uncharacterized protein LOC104215526</fullName>
    </submittedName>
</protein>
<evidence type="ECO:0000313" key="2">
    <source>
        <dbReference type="Proteomes" id="UP000189701"/>
    </source>
</evidence>
<dbReference type="RefSeq" id="XP_009763647.1">
    <property type="nucleotide sequence ID" value="XM_009765345.1"/>
</dbReference>
<dbReference type="AlphaFoldDB" id="A0A1U7V655"/>
<keyword evidence="2" id="KW-1185">Reference proteome</keyword>
<accession>A0A1U7V655</accession>